<proteinExistence type="predicted"/>
<sequence>MDIEAPFPRPIGQSWLDQVFASDTARRGGVVRRKVSDVEREVGVAALELEVRRRGYHLLRSGGTFIVICRQDPVLVIC</sequence>
<accession>A0A3N2QTZ2</accession>
<organism evidence="1 2">
    <name type="scientific">Histidinibacterium lentulum</name>
    <dbReference type="NCBI Taxonomy" id="2480588"/>
    <lineage>
        <taxon>Bacteria</taxon>
        <taxon>Pseudomonadati</taxon>
        <taxon>Pseudomonadota</taxon>
        <taxon>Alphaproteobacteria</taxon>
        <taxon>Rhodobacterales</taxon>
        <taxon>Paracoccaceae</taxon>
        <taxon>Histidinibacterium</taxon>
    </lineage>
</organism>
<keyword evidence="2" id="KW-1185">Reference proteome</keyword>
<evidence type="ECO:0000313" key="2">
    <source>
        <dbReference type="Proteomes" id="UP000268016"/>
    </source>
</evidence>
<dbReference type="EMBL" id="RDRB01000009">
    <property type="protein sequence ID" value="ROT98599.1"/>
    <property type="molecule type" value="Genomic_DNA"/>
</dbReference>
<protein>
    <submittedName>
        <fullName evidence="1">N-(5'-phosphoribosyl)anthranilate isomerase</fullName>
    </submittedName>
</protein>
<dbReference type="Proteomes" id="UP000268016">
    <property type="component" value="Unassembled WGS sequence"/>
</dbReference>
<evidence type="ECO:0000313" key="1">
    <source>
        <dbReference type="EMBL" id="ROT98599.1"/>
    </source>
</evidence>
<reference evidence="1 2" key="1">
    <citation type="submission" date="2018-10" db="EMBL/GenBank/DDBJ databases">
        <title>Histidinibacterium lentulum gen. nov., sp. nov., a marine bacterium from the culture broth of Picochlorum sp. 122.</title>
        <authorList>
            <person name="Wang G."/>
        </authorList>
    </citation>
    <scope>NUCLEOTIDE SEQUENCE [LARGE SCALE GENOMIC DNA]</scope>
    <source>
        <strain evidence="1 2">B17</strain>
    </source>
</reference>
<dbReference type="RefSeq" id="WP_123643466.1">
    <property type="nucleotide sequence ID" value="NZ_ML119089.1"/>
</dbReference>
<dbReference type="OrthoDB" id="7867818at2"/>
<keyword evidence="1" id="KW-0413">Isomerase</keyword>
<gene>
    <name evidence="1" type="ORF">EAT49_16815</name>
</gene>
<comment type="caution">
    <text evidence="1">The sequence shown here is derived from an EMBL/GenBank/DDBJ whole genome shotgun (WGS) entry which is preliminary data.</text>
</comment>
<name>A0A3N2QTZ2_9RHOB</name>
<dbReference type="GO" id="GO:0016853">
    <property type="term" value="F:isomerase activity"/>
    <property type="evidence" value="ECO:0007669"/>
    <property type="project" value="UniProtKB-KW"/>
</dbReference>
<dbReference type="AlphaFoldDB" id="A0A3N2QTZ2"/>